<sequence length="91" mass="10243">MRELGKLLKDLDSAIAEIKEIDHKVKEKVKYAVLTGNKINKVSAKALMAKMLDTSEKSIECLLNVQKTVVEGLCFKAYNYSNSRLNPPARF</sequence>
<dbReference type="Proteomes" id="UP001165960">
    <property type="component" value="Unassembled WGS sequence"/>
</dbReference>
<evidence type="ECO:0000313" key="1">
    <source>
        <dbReference type="EMBL" id="KAJ9076833.1"/>
    </source>
</evidence>
<accession>A0ACC2TQM3</accession>
<protein>
    <submittedName>
        <fullName evidence="1">Uncharacterized protein</fullName>
    </submittedName>
</protein>
<gene>
    <name evidence="1" type="ORF">DSO57_1022546</name>
</gene>
<proteinExistence type="predicted"/>
<organism evidence="1 2">
    <name type="scientific">Entomophthora muscae</name>
    <dbReference type="NCBI Taxonomy" id="34485"/>
    <lineage>
        <taxon>Eukaryota</taxon>
        <taxon>Fungi</taxon>
        <taxon>Fungi incertae sedis</taxon>
        <taxon>Zoopagomycota</taxon>
        <taxon>Entomophthoromycotina</taxon>
        <taxon>Entomophthoromycetes</taxon>
        <taxon>Entomophthorales</taxon>
        <taxon>Entomophthoraceae</taxon>
        <taxon>Entomophthora</taxon>
    </lineage>
</organism>
<reference evidence="1" key="1">
    <citation type="submission" date="2022-04" db="EMBL/GenBank/DDBJ databases">
        <title>Genome of the entomopathogenic fungus Entomophthora muscae.</title>
        <authorList>
            <person name="Elya C."/>
            <person name="Lovett B.R."/>
            <person name="Lee E."/>
            <person name="Macias A.M."/>
            <person name="Hajek A.E."/>
            <person name="De Bivort B.L."/>
            <person name="Kasson M.T."/>
            <person name="De Fine Licht H.H."/>
            <person name="Stajich J.E."/>
        </authorList>
    </citation>
    <scope>NUCLEOTIDE SEQUENCE</scope>
    <source>
        <strain evidence="1">Berkeley</strain>
    </source>
</reference>
<evidence type="ECO:0000313" key="2">
    <source>
        <dbReference type="Proteomes" id="UP001165960"/>
    </source>
</evidence>
<name>A0ACC2TQM3_9FUNG</name>
<comment type="caution">
    <text evidence="1">The sequence shown here is derived from an EMBL/GenBank/DDBJ whole genome shotgun (WGS) entry which is preliminary data.</text>
</comment>
<keyword evidence="2" id="KW-1185">Reference proteome</keyword>
<dbReference type="EMBL" id="QTSX02002243">
    <property type="protein sequence ID" value="KAJ9076833.1"/>
    <property type="molecule type" value="Genomic_DNA"/>
</dbReference>